<evidence type="ECO:0000256" key="4">
    <source>
        <dbReference type="SAM" id="MobiDB-lite"/>
    </source>
</evidence>
<protein>
    <submittedName>
        <fullName evidence="6">LacI family DNA-binding transcriptional regulator</fullName>
    </submittedName>
</protein>
<dbReference type="PROSITE" id="PS00356">
    <property type="entry name" value="HTH_LACI_1"/>
    <property type="match status" value="1"/>
</dbReference>
<evidence type="ECO:0000259" key="5">
    <source>
        <dbReference type="PROSITE" id="PS50932"/>
    </source>
</evidence>
<dbReference type="InterPro" id="IPR010982">
    <property type="entry name" value="Lambda_DNA-bd_dom_sf"/>
</dbReference>
<evidence type="ECO:0000256" key="2">
    <source>
        <dbReference type="ARBA" id="ARBA00023125"/>
    </source>
</evidence>
<dbReference type="CDD" id="cd01574">
    <property type="entry name" value="PBP1_LacI"/>
    <property type="match status" value="1"/>
</dbReference>
<dbReference type="EMBL" id="BAAAMR010000113">
    <property type="protein sequence ID" value="GAA2163671.1"/>
    <property type="molecule type" value="Genomic_DNA"/>
</dbReference>
<comment type="caution">
    <text evidence="6">The sequence shown here is derived from an EMBL/GenBank/DDBJ whole genome shotgun (WGS) entry which is preliminary data.</text>
</comment>
<dbReference type="PANTHER" id="PTHR30146:SF109">
    <property type="entry name" value="HTH-TYPE TRANSCRIPTIONAL REGULATOR GALS"/>
    <property type="match status" value="1"/>
</dbReference>
<dbReference type="PROSITE" id="PS50932">
    <property type="entry name" value="HTH_LACI_2"/>
    <property type="match status" value="1"/>
</dbReference>
<dbReference type="Proteomes" id="UP001501020">
    <property type="component" value="Unassembled WGS sequence"/>
</dbReference>
<keyword evidence="1" id="KW-0805">Transcription regulation</keyword>
<dbReference type="Gene3D" id="1.10.260.40">
    <property type="entry name" value="lambda repressor-like DNA-binding domains"/>
    <property type="match status" value="1"/>
</dbReference>
<feature type="region of interest" description="Disordered" evidence="4">
    <location>
        <begin position="329"/>
        <end position="362"/>
    </location>
</feature>
<dbReference type="PANTHER" id="PTHR30146">
    <property type="entry name" value="LACI-RELATED TRANSCRIPTIONAL REPRESSOR"/>
    <property type="match status" value="1"/>
</dbReference>
<dbReference type="Pfam" id="PF13377">
    <property type="entry name" value="Peripla_BP_3"/>
    <property type="match status" value="1"/>
</dbReference>
<dbReference type="InterPro" id="IPR000843">
    <property type="entry name" value="HTH_LacI"/>
</dbReference>
<dbReference type="SUPFAM" id="SSF53822">
    <property type="entry name" value="Periplasmic binding protein-like I"/>
    <property type="match status" value="1"/>
</dbReference>
<keyword evidence="2 6" id="KW-0238">DNA-binding</keyword>
<dbReference type="SUPFAM" id="SSF47413">
    <property type="entry name" value="lambda repressor-like DNA-binding domains"/>
    <property type="match status" value="1"/>
</dbReference>
<evidence type="ECO:0000313" key="7">
    <source>
        <dbReference type="Proteomes" id="UP001501020"/>
    </source>
</evidence>
<name>A0ABN3AEU1_9ACTN</name>
<feature type="domain" description="HTH lacI-type" evidence="5">
    <location>
        <begin position="27"/>
        <end position="81"/>
    </location>
</feature>
<dbReference type="InterPro" id="IPR046335">
    <property type="entry name" value="LacI/GalR-like_sensor"/>
</dbReference>
<organism evidence="6 7">
    <name type="scientific">Actinomadura napierensis</name>
    <dbReference type="NCBI Taxonomy" id="267854"/>
    <lineage>
        <taxon>Bacteria</taxon>
        <taxon>Bacillati</taxon>
        <taxon>Actinomycetota</taxon>
        <taxon>Actinomycetes</taxon>
        <taxon>Streptosporangiales</taxon>
        <taxon>Thermomonosporaceae</taxon>
        <taxon>Actinomadura</taxon>
    </lineage>
</organism>
<evidence type="ECO:0000313" key="6">
    <source>
        <dbReference type="EMBL" id="GAA2163671.1"/>
    </source>
</evidence>
<dbReference type="InterPro" id="IPR028082">
    <property type="entry name" value="Peripla_BP_I"/>
</dbReference>
<evidence type="ECO:0000256" key="3">
    <source>
        <dbReference type="ARBA" id="ARBA00023163"/>
    </source>
</evidence>
<gene>
    <name evidence="6" type="ORF">GCM10009727_80320</name>
</gene>
<dbReference type="CDD" id="cd01392">
    <property type="entry name" value="HTH_LacI"/>
    <property type="match status" value="1"/>
</dbReference>
<proteinExistence type="predicted"/>
<feature type="compositionally biased region" description="Pro residues" evidence="4">
    <location>
        <begin position="1"/>
        <end position="12"/>
    </location>
</feature>
<accession>A0ABN3AEU1</accession>
<dbReference type="Pfam" id="PF00356">
    <property type="entry name" value="LacI"/>
    <property type="match status" value="1"/>
</dbReference>
<evidence type="ECO:0000256" key="1">
    <source>
        <dbReference type="ARBA" id="ARBA00023015"/>
    </source>
</evidence>
<sequence length="362" mass="37980">MTTAAPPPPPGTGSPGAGPGGVRSRAAVMEDVAALAGVSAMTVSRVLNDPGKVAPRTRERVLAAMRDLDYRPNSAARVLATGRSGVLGVVSFDTTLYGPASTLYGIERAARSADYMINIASLGSLTRRSIEDGVQRLRSQSVDGIVIIAPHQSAAEGLRRLPPDMPVVAVGAGDDLPVPVASVDHRAGAVRAVRHLLSLGHETVWHMAGPADWIDASARVDGWRSVLAEEGREVPEPLAGDWSARSGYELGRRLAADPAVTAVFAANDPMALGLLRALREAGRRVPEEVSVVGFDDVPEAPYFAPPLTSVRQPFGEVGRHAFQLLLERVDDPGGAPGGPPARRSVEPELVVRESTAVRPGGR</sequence>
<dbReference type="Gene3D" id="3.40.50.2300">
    <property type="match status" value="2"/>
</dbReference>
<reference evidence="6 7" key="1">
    <citation type="journal article" date="2019" name="Int. J. Syst. Evol. Microbiol.">
        <title>The Global Catalogue of Microorganisms (GCM) 10K type strain sequencing project: providing services to taxonomists for standard genome sequencing and annotation.</title>
        <authorList>
            <consortium name="The Broad Institute Genomics Platform"/>
            <consortium name="The Broad Institute Genome Sequencing Center for Infectious Disease"/>
            <person name="Wu L."/>
            <person name="Ma J."/>
        </authorList>
    </citation>
    <scope>NUCLEOTIDE SEQUENCE [LARGE SCALE GENOMIC DNA]</scope>
    <source>
        <strain evidence="6 7">JCM 13850</strain>
    </source>
</reference>
<keyword evidence="3" id="KW-0804">Transcription</keyword>
<feature type="region of interest" description="Disordered" evidence="4">
    <location>
        <begin position="1"/>
        <end position="23"/>
    </location>
</feature>
<keyword evidence="7" id="KW-1185">Reference proteome</keyword>
<dbReference type="SMART" id="SM00354">
    <property type="entry name" value="HTH_LACI"/>
    <property type="match status" value="1"/>
</dbReference>
<dbReference type="GO" id="GO:0003677">
    <property type="term" value="F:DNA binding"/>
    <property type="evidence" value="ECO:0007669"/>
    <property type="project" value="UniProtKB-KW"/>
</dbReference>